<keyword evidence="1" id="KW-0812">Transmembrane</keyword>
<feature type="transmembrane region" description="Helical" evidence="1">
    <location>
        <begin position="112"/>
        <end position="136"/>
    </location>
</feature>
<dbReference type="EMBL" id="JACHMN010000002">
    <property type="protein sequence ID" value="MBB5868068.1"/>
    <property type="molecule type" value="Genomic_DNA"/>
</dbReference>
<feature type="transmembrane region" description="Helical" evidence="1">
    <location>
        <begin position="17"/>
        <end position="40"/>
    </location>
</feature>
<dbReference type="Proteomes" id="UP000587527">
    <property type="component" value="Unassembled WGS sequence"/>
</dbReference>
<evidence type="ECO:0000313" key="2">
    <source>
        <dbReference type="EMBL" id="MBB5868068.1"/>
    </source>
</evidence>
<protein>
    <submittedName>
        <fullName evidence="2">ABC-2 type transport system permease protein</fullName>
    </submittedName>
</protein>
<dbReference type="Pfam" id="PF12730">
    <property type="entry name" value="ABC2_membrane_4"/>
    <property type="match status" value="1"/>
</dbReference>
<feature type="transmembrane region" description="Helical" evidence="1">
    <location>
        <begin position="70"/>
        <end position="91"/>
    </location>
</feature>
<comment type="caution">
    <text evidence="2">The sequence shown here is derived from an EMBL/GenBank/DDBJ whole genome shotgun (WGS) entry which is preliminary data.</text>
</comment>
<reference evidence="2 3" key="1">
    <citation type="submission" date="2020-08" db="EMBL/GenBank/DDBJ databases">
        <title>Sequencing the genomes of 1000 actinobacteria strains.</title>
        <authorList>
            <person name="Klenk H.-P."/>
        </authorList>
    </citation>
    <scope>NUCLEOTIDE SEQUENCE [LARGE SCALE GENOMIC DNA]</scope>
    <source>
        <strain evidence="2 3">DSM 45362</strain>
    </source>
</reference>
<feature type="transmembrane region" description="Helical" evidence="1">
    <location>
        <begin position="156"/>
        <end position="177"/>
    </location>
</feature>
<organism evidence="2 3">
    <name type="scientific">Allocatelliglobosispora scoriae</name>
    <dbReference type="NCBI Taxonomy" id="643052"/>
    <lineage>
        <taxon>Bacteria</taxon>
        <taxon>Bacillati</taxon>
        <taxon>Actinomycetota</taxon>
        <taxon>Actinomycetes</taxon>
        <taxon>Micromonosporales</taxon>
        <taxon>Micromonosporaceae</taxon>
        <taxon>Allocatelliglobosispora</taxon>
    </lineage>
</organism>
<feature type="transmembrane region" description="Helical" evidence="1">
    <location>
        <begin position="229"/>
        <end position="252"/>
    </location>
</feature>
<dbReference type="AlphaFoldDB" id="A0A841BL23"/>
<keyword evidence="1" id="KW-0472">Membrane</keyword>
<feature type="transmembrane region" description="Helical" evidence="1">
    <location>
        <begin position="184"/>
        <end position="209"/>
    </location>
</feature>
<keyword evidence="3" id="KW-1185">Reference proteome</keyword>
<gene>
    <name evidence="2" type="ORF">F4553_001447</name>
</gene>
<keyword evidence="1" id="KW-1133">Transmembrane helix</keyword>
<evidence type="ECO:0000256" key="1">
    <source>
        <dbReference type="SAM" id="Phobius"/>
    </source>
</evidence>
<proteinExistence type="predicted"/>
<dbReference type="PANTHER" id="PTHR37305:SF1">
    <property type="entry name" value="MEMBRANE PROTEIN"/>
    <property type="match status" value="1"/>
</dbReference>
<name>A0A841BL23_9ACTN</name>
<dbReference type="RefSeq" id="WP_184833724.1">
    <property type="nucleotide sequence ID" value="NZ_JACHMN010000002.1"/>
</dbReference>
<evidence type="ECO:0000313" key="3">
    <source>
        <dbReference type="Proteomes" id="UP000587527"/>
    </source>
</evidence>
<dbReference type="PANTHER" id="PTHR37305">
    <property type="entry name" value="INTEGRAL MEMBRANE PROTEIN-RELATED"/>
    <property type="match status" value="1"/>
</dbReference>
<accession>A0A841BL23</accession>
<sequence>MTAALITEILKLRRSRLWWISLLAFTVATAVGGMFMFIGADPDRARNLGLLGAKAQLADIPADWPGYHALLAQSVAIGGMLIFGLLTIWTFGREHSDHTLKDLLALPTTRTAIAGAKFAVTTGWSLLLTLYVYALSLPIGALLHLPGWTTATAVDGLLHLLATGAMTAALTSALALAASAGRGYLAAVGAMFLLLLAAQIIAALGYGLAFPWSVPALYAGITGPDGPTVGIPSITAVTATAAACTAATIAVWNRADQTG</sequence>